<feature type="compositionally biased region" description="Basic and acidic residues" evidence="13">
    <location>
        <begin position="369"/>
        <end position="381"/>
    </location>
</feature>
<dbReference type="SMART" id="SM00744">
    <property type="entry name" value="RINGv"/>
    <property type="match status" value="1"/>
</dbReference>
<feature type="domain" description="RING-CH-type" evidence="15">
    <location>
        <begin position="12"/>
        <end position="75"/>
    </location>
</feature>
<evidence type="ECO:0000256" key="9">
    <source>
        <dbReference type="ARBA" id="ARBA00022786"/>
    </source>
</evidence>
<feature type="transmembrane region" description="Helical" evidence="14">
    <location>
        <begin position="999"/>
        <end position="1017"/>
    </location>
</feature>
<evidence type="ECO:0000313" key="16">
    <source>
        <dbReference type="EMBL" id="ORY51217.1"/>
    </source>
</evidence>
<dbReference type="FunCoup" id="A0A1Y2CW56">
    <property type="interactions" value="508"/>
</dbReference>
<dbReference type="GO" id="GO:0036503">
    <property type="term" value="P:ERAD pathway"/>
    <property type="evidence" value="ECO:0007669"/>
    <property type="project" value="TreeGrafter"/>
</dbReference>
<evidence type="ECO:0000256" key="11">
    <source>
        <dbReference type="ARBA" id="ARBA00022989"/>
    </source>
</evidence>
<feature type="compositionally biased region" description="Low complexity" evidence="13">
    <location>
        <begin position="416"/>
        <end position="428"/>
    </location>
</feature>
<comment type="subcellular location">
    <subcellularLocation>
        <location evidence="2">Membrane</location>
        <topology evidence="2">Multi-pass membrane protein</topology>
    </subcellularLocation>
</comment>
<dbReference type="Gene3D" id="3.30.40.10">
    <property type="entry name" value="Zinc/RING finger domain, C3HC4 (zinc finger)"/>
    <property type="match status" value="1"/>
</dbReference>
<keyword evidence="11 14" id="KW-1133">Transmembrane helix</keyword>
<feature type="transmembrane region" description="Helical" evidence="14">
    <location>
        <begin position="1388"/>
        <end position="1407"/>
    </location>
</feature>
<dbReference type="InterPro" id="IPR013083">
    <property type="entry name" value="Znf_RING/FYVE/PHD"/>
</dbReference>
<comment type="pathway">
    <text evidence="3">Protein modification; protein ubiquitination.</text>
</comment>
<keyword evidence="12 14" id="KW-0472">Membrane</keyword>
<dbReference type="GO" id="GO:0005789">
    <property type="term" value="C:endoplasmic reticulum membrane"/>
    <property type="evidence" value="ECO:0007669"/>
    <property type="project" value="TreeGrafter"/>
</dbReference>
<evidence type="ECO:0000256" key="5">
    <source>
        <dbReference type="ARBA" id="ARBA00022679"/>
    </source>
</evidence>
<keyword evidence="10" id="KW-0862">Zinc</keyword>
<feature type="compositionally biased region" description="Low complexity" evidence="13">
    <location>
        <begin position="566"/>
        <end position="580"/>
    </location>
</feature>
<dbReference type="EMBL" id="MCGR01000108">
    <property type="protein sequence ID" value="ORY51217.1"/>
    <property type="molecule type" value="Genomic_DNA"/>
</dbReference>
<keyword evidence="9" id="KW-0833">Ubl conjugation pathway</keyword>
<dbReference type="PANTHER" id="PTHR13145:SF0">
    <property type="entry name" value="E3 UBIQUITIN-PROTEIN LIGASE MARCHF6"/>
    <property type="match status" value="1"/>
</dbReference>
<dbReference type="SUPFAM" id="SSF57850">
    <property type="entry name" value="RING/U-box"/>
    <property type="match status" value="1"/>
</dbReference>
<dbReference type="GO" id="GO:0061630">
    <property type="term" value="F:ubiquitin protein ligase activity"/>
    <property type="evidence" value="ECO:0007669"/>
    <property type="project" value="UniProtKB-EC"/>
</dbReference>
<name>A0A1Y2CW56_9BASI</name>
<protein>
    <recommendedName>
        <fullName evidence="4">RING-type E3 ubiquitin transferase</fullName>
        <ecNumber evidence="4">2.3.2.27</ecNumber>
    </recommendedName>
</protein>
<evidence type="ECO:0000256" key="1">
    <source>
        <dbReference type="ARBA" id="ARBA00000900"/>
    </source>
</evidence>
<feature type="transmembrane region" description="Helical" evidence="14">
    <location>
        <begin position="95"/>
        <end position="117"/>
    </location>
</feature>
<feature type="transmembrane region" description="Helical" evidence="14">
    <location>
        <begin position="1205"/>
        <end position="1223"/>
    </location>
</feature>
<dbReference type="Proteomes" id="UP000193467">
    <property type="component" value="Unassembled WGS sequence"/>
</dbReference>
<keyword evidence="17" id="KW-1185">Reference proteome</keyword>
<keyword evidence="8" id="KW-0863">Zinc-finger</keyword>
<proteinExistence type="predicted"/>
<evidence type="ECO:0000256" key="7">
    <source>
        <dbReference type="ARBA" id="ARBA00022723"/>
    </source>
</evidence>
<feature type="transmembrane region" description="Helical" evidence="14">
    <location>
        <begin position="1244"/>
        <end position="1267"/>
    </location>
</feature>
<evidence type="ECO:0000256" key="8">
    <source>
        <dbReference type="ARBA" id="ARBA00022771"/>
    </source>
</evidence>
<comment type="catalytic activity">
    <reaction evidence="1">
        <text>S-ubiquitinyl-[E2 ubiquitin-conjugating enzyme]-L-cysteine + [acceptor protein]-L-lysine = [E2 ubiquitin-conjugating enzyme]-L-cysteine + N(6)-ubiquitinyl-[acceptor protein]-L-lysine.</text>
        <dbReference type="EC" id="2.3.2.27"/>
    </reaction>
</comment>
<sequence length="1455" mass="159669">MEGGPASYSQPPADDEVDVCRVCRSGSDEGELYWPCQCSGSMRFVHETCLNEWIAARGSNPNPKCELCHTPLSYTKVYHPHMPSRLPLHLLVRHLLQSFAHAILFVLRAIVVAAAWLAVLPYAIVWIFRFLLWAADSLGTVALALTGRTPQQLADPDASRRVGNAIRLVKSAVDSKPIEELKEGLMSNVTAISINWTTGEKTMVLEKTAEALSKAEATLRCQAEAAMAVSPNPIGNLTALAMRHSSLLQEVEKYPWQSLFGTLASDTFRGQVITSVVVVLFVICFLLREWIVMNGPAPDAPPPAPEPAFPNLEVGEIAGIVAELRARAEEDARDNHQVAQAMRAIPPRNAPREVWDAYVEGLAQRARERAEQQEQIERGLREEEEDKEAPLVDVEDEQPVASTSRLDMGRSPSPFDVSDGRSSSSWVDVSDEEVETALLPTRRGGKSRVRSDDSEDEDVAGPVRSGLRGSPEAARRRREERTQREERARRRANRQASAGPSFPTSPPSPERPIRPLPGRRARSTTPFDDPPHPPTTPATPLPSDATGPPPPTTPPTWDQPPPLLPPAEAEAEAAPNPFAPRLMDGFEFVGPPPAGLAAPPPPAAEPLPVEEGAMEEDAFAEDVFEDFEGVLEAIGMRGSLLTLVQNLGLMILLIALCLAGGVWIPLSIGRVLAASNALRLITMPLRAVRTISDPLFDGLFTLLSAPLRLAFRLLAPRLASSCSKLPAALAKSCTTALNPSNATISNTAAEAIVSLAESFNSTLSAESIAPAESRPIAVTILKTIFSNVAHHWTRMALDDDPLHRGLCVALGYAAALLAGAWYLQITQSEYSQQVNRVIREGIKQQLTLLKVCLFVFIEIIVFPGTCGLLLSIATIPLFPNATLASRLAFHLRAPFSAYFISWITGTAFMFGFASSIDMVRGAVRPGLVWFIRDPQAAEFHPIREILERSSRTQARKIATSAVLYGAVIALTFGANIAFLRYACAGILPLRWPTGRSFSLPLDLIIYQFFIPLSMRIADPRARARKLLLNWTKRTAHALRLSSFVFGHRDLAEEGTHVRRTWHARLTLKRAGVDDTEENEEQYGALVSPKEVVFRKDGGFGRVPAVDTVRVAPKRPMLVRVTEEGHAIDDAGTRIIAAQLVEMATTRKGDAYRVVYLPPNFRTRIWLFVYLLWFTGSLALCGTLVAPLLVGRYLFSLITFNEVHDLYSITVGVYTLAAATYLVNRRSAILSPRFTRADLQAVASITSFVALVGFILPTLLSLTALAFIRLPLTLFSKSTASPDSPPTIYLLHCWATGAVGLSFIYRLARYFTPRTHPMRVDLDQSLVLFRVGTLLSAGQGARLANWYLIRIAAQLFITLTTPLLVANVYTCLKVFASREPLPPTLASSARDIARCYAAVGSMLVGMLVNRKGKQMGQKWAQRKLEESYLVEKRLRNFEKVEVAGDGDEVAQIEQID</sequence>
<feature type="transmembrane region" description="Helical" evidence="14">
    <location>
        <begin position="1164"/>
        <end position="1185"/>
    </location>
</feature>
<comment type="caution">
    <text evidence="16">The sequence shown here is derived from an EMBL/GenBank/DDBJ whole genome shotgun (WGS) entry which is preliminary data.</text>
</comment>
<dbReference type="InterPro" id="IPR011016">
    <property type="entry name" value="Znf_RING-CH"/>
</dbReference>
<evidence type="ECO:0000256" key="12">
    <source>
        <dbReference type="ARBA" id="ARBA00023136"/>
    </source>
</evidence>
<feature type="region of interest" description="Disordered" evidence="13">
    <location>
        <begin position="369"/>
        <end position="608"/>
    </location>
</feature>
<evidence type="ECO:0000256" key="3">
    <source>
        <dbReference type="ARBA" id="ARBA00004906"/>
    </source>
</evidence>
<keyword evidence="5" id="KW-0808">Transferase</keyword>
<gene>
    <name evidence="16" type="ORF">BCR35DRAFT_356088</name>
</gene>
<feature type="compositionally biased region" description="Pro residues" evidence="13">
    <location>
        <begin position="590"/>
        <end position="605"/>
    </location>
</feature>
<accession>A0A1Y2CW56</accession>
<evidence type="ECO:0000256" key="2">
    <source>
        <dbReference type="ARBA" id="ARBA00004141"/>
    </source>
</evidence>
<feature type="compositionally biased region" description="Acidic residues" evidence="13">
    <location>
        <begin position="382"/>
        <end position="398"/>
    </location>
</feature>
<keyword evidence="7" id="KW-0479">Metal-binding</keyword>
<feature type="transmembrane region" description="Helical" evidence="14">
    <location>
        <begin position="957"/>
        <end position="979"/>
    </location>
</feature>
<dbReference type="STRING" id="106004.A0A1Y2CW56"/>
<keyword evidence="6 14" id="KW-0812">Transmembrane</keyword>
<dbReference type="EC" id="2.3.2.27" evidence="4"/>
<evidence type="ECO:0000256" key="6">
    <source>
        <dbReference type="ARBA" id="ARBA00022692"/>
    </source>
</evidence>
<feature type="compositionally biased region" description="Basic and acidic residues" evidence="13">
    <location>
        <begin position="473"/>
        <end position="488"/>
    </location>
</feature>
<reference evidence="16 17" key="1">
    <citation type="submission" date="2016-07" db="EMBL/GenBank/DDBJ databases">
        <title>Pervasive Adenine N6-methylation of Active Genes in Fungi.</title>
        <authorList>
            <consortium name="DOE Joint Genome Institute"/>
            <person name="Mondo S.J."/>
            <person name="Dannebaum R.O."/>
            <person name="Kuo R.C."/>
            <person name="Labutti K."/>
            <person name="Haridas S."/>
            <person name="Kuo A."/>
            <person name="Salamov A."/>
            <person name="Ahrendt S.R."/>
            <person name="Lipzen A."/>
            <person name="Sullivan W."/>
            <person name="Andreopoulos W.B."/>
            <person name="Clum A."/>
            <person name="Lindquist E."/>
            <person name="Daum C."/>
            <person name="Ramamoorthy G.K."/>
            <person name="Gryganskyi A."/>
            <person name="Culley D."/>
            <person name="Magnuson J.K."/>
            <person name="James T.Y."/>
            <person name="O'Malley M.A."/>
            <person name="Stajich J.E."/>
            <person name="Spatafora J.W."/>
            <person name="Visel A."/>
            <person name="Grigoriev I.V."/>
        </authorList>
    </citation>
    <scope>NUCLEOTIDE SEQUENCE [LARGE SCALE GENOMIC DNA]</scope>
    <source>
        <strain evidence="16 17">62-1032</strain>
    </source>
</reference>
<feature type="transmembrane region" description="Helical" evidence="14">
    <location>
        <begin position="1346"/>
        <end position="1368"/>
    </location>
</feature>
<feature type="transmembrane region" description="Helical" evidence="14">
    <location>
        <begin position="895"/>
        <end position="916"/>
    </location>
</feature>
<feature type="transmembrane region" description="Helical" evidence="14">
    <location>
        <begin position="1287"/>
        <end position="1307"/>
    </location>
</feature>
<feature type="compositionally biased region" description="Pro residues" evidence="13">
    <location>
        <begin position="547"/>
        <end position="565"/>
    </location>
</feature>
<evidence type="ECO:0000256" key="13">
    <source>
        <dbReference type="SAM" id="MobiDB-lite"/>
    </source>
</evidence>
<feature type="transmembrane region" description="Helical" evidence="14">
    <location>
        <begin position="647"/>
        <end position="673"/>
    </location>
</feature>
<feature type="transmembrane region" description="Helical" evidence="14">
    <location>
        <begin position="846"/>
        <end position="875"/>
    </location>
</feature>
<evidence type="ECO:0000313" key="17">
    <source>
        <dbReference type="Proteomes" id="UP000193467"/>
    </source>
</evidence>
<dbReference type="GO" id="GO:0008270">
    <property type="term" value="F:zinc ion binding"/>
    <property type="evidence" value="ECO:0007669"/>
    <property type="project" value="UniProtKB-KW"/>
</dbReference>
<dbReference type="OrthoDB" id="264354at2759"/>
<dbReference type="PANTHER" id="PTHR13145">
    <property type="entry name" value="SSM4 PROTEIN"/>
    <property type="match status" value="1"/>
</dbReference>
<evidence type="ECO:0000256" key="10">
    <source>
        <dbReference type="ARBA" id="ARBA00022833"/>
    </source>
</evidence>
<evidence type="ECO:0000256" key="14">
    <source>
        <dbReference type="SAM" id="Phobius"/>
    </source>
</evidence>
<dbReference type="PROSITE" id="PS51292">
    <property type="entry name" value="ZF_RING_CH"/>
    <property type="match status" value="1"/>
</dbReference>
<evidence type="ECO:0000259" key="15">
    <source>
        <dbReference type="PROSITE" id="PS51292"/>
    </source>
</evidence>
<organism evidence="16 17">
    <name type="scientific">Leucosporidium creatinivorum</name>
    <dbReference type="NCBI Taxonomy" id="106004"/>
    <lineage>
        <taxon>Eukaryota</taxon>
        <taxon>Fungi</taxon>
        <taxon>Dikarya</taxon>
        <taxon>Basidiomycota</taxon>
        <taxon>Pucciniomycotina</taxon>
        <taxon>Microbotryomycetes</taxon>
        <taxon>Leucosporidiales</taxon>
        <taxon>Leucosporidium</taxon>
    </lineage>
</organism>
<dbReference type="InParanoid" id="A0A1Y2CW56"/>
<evidence type="ECO:0000256" key="4">
    <source>
        <dbReference type="ARBA" id="ARBA00012483"/>
    </source>
</evidence>
<dbReference type="Pfam" id="PF12906">
    <property type="entry name" value="RINGv"/>
    <property type="match status" value="1"/>
</dbReference>